<dbReference type="SMART" id="SM00501">
    <property type="entry name" value="BRIGHT"/>
    <property type="match status" value="1"/>
</dbReference>
<dbReference type="GO" id="GO:0006338">
    <property type="term" value="P:chromatin remodeling"/>
    <property type="evidence" value="ECO:0007669"/>
    <property type="project" value="TreeGrafter"/>
</dbReference>
<keyword evidence="8" id="KW-1185">Reference proteome</keyword>
<feature type="compositionally biased region" description="Polar residues" evidence="3">
    <location>
        <begin position="209"/>
        <end position="223"/>
    </location>
</feature>
<dbReference type="Pfam" id="PF02375">
    <property type="entry name" value="JmjN"/>
    <property type="match status" value="1"/>
</dbReference>
<feature type="compositionally biased region" description="Basic and acidic residues" evidence="3">
    <location>
        <begin position="338"/>
        <end position="378"/>
    </location>
</feature>
<feature type="region of interest" description="Disordered" evidence="3">
    <location>
        <begin position="102"/>
        <end position="159"/>
    </location>
</feature>
<feature type="compositionally biased region" description="Basic and acidic residues" evidence="3">
    <location>
        <begin position="482"/>
        <end position="524"/>
    </location>
</feature>
<dbReference type="AlphaFoldDB" id="A0AAN9GPA9"/>
<proteinExistence type="predicted"/>
<dbReference type="GO" id="GO:0010468">
    <property type="term" value="P:regulation of gene expression"/>
    <property type="evidence" value="ECO:0007669"/>
    <property type="project" value="TreeGrafter"/>
</dbReference>
<dbReference type="Gene3D" id="1.10.150.60">
    <property type="entry name" value="ARID DNA-binding domain"/>
    <property type="match status" value="1"/>
</dbReference>
<protein>
    <recommendedName>
        <fullName evidence="9">Protein Jumonji</fullName>
    </recommendedName>
</protein>
<dbReference type="GO" id="GO:0000785">
    <property type="term" value="C:chromatin"/>
    <property type="evidence" value="ECO:0007669"/>
    <property type="project" value="TreeGrafter"/>
</dbReference>
<organism evidence="7 8">
    <name type="scientific">Littorina saxatilis</name>
    <dbReference type="NCBI Taxonomy" id="31220"/>
    <lineage>
        <taxon>Eukaryota</taxon>
        <taxon>Metazoa</taxon>
        <taxon>Spiralia</taxon>
        <taxon>Lophotrochozoa</taxon>
        <taxon>Mollusca</taxon>
        <taxon>Gastropoda</taxon>
        <taxon>Caenogastropoda</taxon>
        <taxon>Littorinimorpha</taxon>
        <taxon>Littorinoidea</taxon>
        <taxon>Littorinidae</taxon>
        <taxon>Littorina</taxon>
    </lineage>
</organism>
<feature type="compositionally biased region" description="Low complexity" evidence="3">
    <location>
        <begin position="450"/>
        <end position="460"/>
    </location>
</feature>
<dbReference type="PROSITE" id="PS51184">
    <property type="entry name" value="JMJC"/>
    <property type="match status" value="1"/>
</dbReference>
<feature type="compositionally biased region" description="Polar residues" evidence="3">
    <location>
        <begin position="144"/>
        <end position="153"/>
    </location>
</feature>
<evidence type="ECO:0000256" key="3">
    <source>
        <dbReference type="SAM" id="MobiDB-lite"/>
    </source>
</evidence>
<feature type="region of interest" description="Disordered" evidence="3">
    <location>
        <begin position="424"/>
        <end position="618"/>
    </location>
</feature>
<dbReference type="SMART" id="SM00545">
    <property type="entry name" value="JmjN"/>
    <property type="match status" value="1"/>
</dbReference>
<dbReference type="InterPro" id="IPR004198">
    <property type="entry name" value="Znf_C5HC2"/>
</dbReference>
<dbReference type="InterPro" id="IPR001606">
    <property type="entry name" value="ARID_dom"/>
</dbReference>
<feature type="compositionally biased region" description="Basic and acidic residues" evidence="3">
    <location>
        <begin position="42"/>
        <end position="51"/>
    </location>
</feature>
<dbReference type="SMART" id="SM01014">
    <property type="entry name" value="ARID"/>
    <property type="match status" value="1"/>
</dbReference>
<feature type="region of interest" description="Disordered" evidence="3">
    <location>
        <begin position="292"/>
        <end position="399"/>
    </location>
</feature>
<feature type="domain" description="JmjC" evidence="6">
    <location>
        <begin position="873"/>
        <end position="1038"/>
    </location>
</feature>
<dbReference type="GO" id="GO:0005634">
    <property type="term" value="C:nucleus"/>
    <property type="evidence" value="ECO:0007669"/>
    <property type="project" value="UniProtKB-SubCell"/>
</dbReference>
<keyword evidence="2" id="KW-0539">Nucleus</keyword>
<accession>A0AAN9GPA9</accession>
<feature type="domain" description="JmjN" evidence="5">
    <location>
        <begin position="621"/>
        <end position="662"/>
    </location>
</feature>
<dbReference type="PROSITE" id="PS51183">
    <property type="entry name" value="JMJN"/>
    <property type="match status" value="1"/>
</dbReference>
<dbReference type="PANTHER" id="PTHR10694">
    <property type="entry name" value="LYSINE-SPECIFIC DEMETHYLASE"/>
    <property type="match status" value="1"/>
</dbReference>
<evidence type="ECO:0000313" key="8">
    <source>
        <dbReference type="Proteomes" id="UP001374579"/>
    </source>
</evidence>
<dbReference type="Gene3D" id="2.60.120.650">
    <property type="entry name" value="Cupin"/>
    <property type="match status" value="1"/>
</dbReference>
<dbReference type="InterPro" id="IPR036431">
    <property type="entry name" value="ARID_dom_sf"/>
</dbReference>
<dbReference type="SUPFAM" id="SSF46774">
    <property type="entry name" value="ARID-like"/>
    <property type="match status" value="1"/>
</dbReference>
<evidence type="ECO:0000256" key="1">
    <source>
        <dbReference type="ARBA" id="ARBA00004123"/>
    </source>
</evidence>
<feature type="compositionally biased region" description="Basic residues" evidence="3">
    <location>
        <begin position="128"/>
        <end position="137"/>
    </location>
</feature>
<evidence type="ECO:0008006" key="9">
    <source>
        <dbReference type="Google" id="ProtNLM"/>
    </source>
</evidence>
<evidence type="ECO:0000259" key="6">
    <source>
        <dbReference type="PROSITE" id="PS51184"/>
    </source>
</evidence>
<dbReference type="Proteomes" id="UP001374579">
    <property type="component" value="Unassembled WGS sequence"/>
</dbReference>
<feature type="region of interest" description="Disordered" evidence="3">
    <location>
        <begin position="1"/>
        <end position="83"/>
    </location>
</feature>
<evidence type="ECO:0000259" key="4">
    <source>
        <dbReference type="PROSITE" id="PS51011"/>
    </source>
</evidence>
<dbReference type="Pfam" id="PF02928">
    <property type="entry name" value="zf-C5HC2"/>
    <property type="match status" value="1"/>
</dbReference>
<dbReference type="EMBL" id="JBAMIC010000001">
    <property type="protein sequence ID" value="KAK7115141.1"/>
    <property type="molecule type" value="Genomic_DNA"/>
</dbReference>
<comment type="caution">
    <text evidence="7">The sequence shown here is derived from an EMBL/GenBank/DDBJ whole genome shotgun (WGS) entry which is preliminary data.</text>
</comment>
<comment type="subcellular location">
    <subcellularLocation>
        <location evidence="1">Nucleus</location>
    </subcellularLocation>
</comment>
<dbReference type="SUPFAM" id="SSF51197">
    <property type="entry name" value="Clavaminate synthase-like"/>
    <property type="match status" value="1"/>
</dbReference>
<gene>
    <name evidence="7" type="ORF">V1264_001070</name>
</gene>
<dbReference type="GO" id="GO:0003677">
    <property type="term" value="F:DNA binding"/>
    <property type="evidence" value="ECO:0007669"/>
    <property type="project" value="InterPro"/>
</dbReference>
<dbReference type="InterPro" id="IPR003349">
    <property type="entry name" value="JmjN"/>
</dbReference>
<dbReference type="InterPro" id="IPR003347">
    <property type="entry name" value="JmjC_dom"/>
</dbReference>
<feature type="region of interest" description="Disordered" evidence="3">
    <location>
        <begin position="204"/>
        <end position="239"/>
    </location>
</feature>
<dbReference type="PANTHER" id="PTHR10694:SF113">
    <property type="entry name" value="PROTEIN JUMONJI"/>
    <property type="match status" value="1"/>
</dbReference>
<sequence length="1207" mass="136088">MVSRRSTQSVTQRSTRQSELHMTRRPRRLVAPKTVDDAVGLSRKEERELKKALYASLQESRRARTPLPEEDNEASKEMPKLRKSTRHINPSSLHCARIHGSVHGSIPSASMDESSQDSVVSSVPSSHGSKKKVHAQRKFAQGCSLPSTPNNSPGKKAANASHSLLDRVPKTEDFLTFLCLRGSHLLPPNLDFFNFARDESALEEEINSRQRTPVTSEQGVTNDQTRESTPESSSSGSNVNEELMEFTTPLSTTSRLAAAVSMKAARASAGTPDTARGIVSLRQGLTRKRVPADAFKSVGRTQTRVKKDKRNASSNASPVRKILEGASKKLRKSQSSDMLRRPKKDEKQMRVRSREDRLKKRSREDPRRRQGSKKTEAKKPHRAASRPLPTKAKRRSSVRLKTLAKILGRKRPNYSLVASGYADMEEYEEEQKKKAAKSALTKAKAEARARASVRNAAAVAVRKRRVKEPEKMRTRSSSVTTKEPEDRHQGDREKDRHLGDRERTEEKRQGDRVEERRAGDRERTGAGPLKRSLSTSSTEKKEQNTLASVVETKRLKKEGGAGREGEGGGTRQPVARETVRKVLPATPPQPKKVTPKKVTPEKPSFASSSSPDPGLSHLEKVPTFYPTEDEFSDPISYIDSIREKAEWCGMCCIIPPQSWKMESKINEEIRFTTQVQHLHRLYSRWGISVEQTRAIVHHLSDITSNHNSLSTPQIGGVEVDLPQLYRMIRDLGGLQNIVDKKQWVKVADAMKIPKAAHDRVTRLYDVYCKFVLPYAMLSETEREQAQKDVHTHYELSSAEEDAIFKGKSMTLGTFSRISRNVQSMWFREDPTPEMVETTLWKIVQDCKSHVSVQCAHVNTRTQSTAFPMRRESPYYRHSWNLNNLPDNKKCILKCLGPVSGTTIPTLHVGMLFSASCWSTDPHRLPYVQYLHSGANTIWYCIPKSDAEKFHEAMRELCPTLIHNDPLWLSEDTAMVNPDHLKAKGVRVTRCVQQPRQFVVVFPDVHTATVCCGYNVSESVHYATTEWLSSSMEAAKALCVSREKELFSVDTLVCGLCQDSNDIDTLTAALPLLQSIVMREIEERRQLSAAGLKCERRLAVEDSPGMSSSVARKRSHDLAEDSACEVCYKICYLSMVLNEHDEQILCLEHGLRHVQRKRHVKAAKLFYRYTEEELTELVQMTKERLASLSANGNGLAKKRTLKKQDSRS</sequence>
<feature type="compositionally biased region" description="Low complexity" evidence="3">
    <location>
        <begin position="116"/>
        <end position="127"/>
    </location>
</feature>
<dbReference type="SMART" id="SM00558">
    <property type="entry name" value="JmjC"/>
    <property type="match status" value="1"/>
</dbReference>
<dbReference type="CDD" id="cd16870">
    <property type="entry name" value="ARID_JARD2"/>
    <property type="match status" value="1"/>
</dbReference>
<evidence type="ECO:0000313" key="7">
    <source>
        <dbReference type="EMBL" id="KAK7115141.1"/>
    </source>
</evidence>
<name>A0AAN9GPA9_9CAEN</name>
<evidence type="ECO:0000259" key="5">
    <source>
        <dbReference type="PROSITE" id="PS51183"/>
    </source>
</evidence>
<feature type="compositionally biased region" description="Basic and acidic residues" evidence="3">
    <location>
        <begin position="551"/>
        <end position="566"/>
    </location>
</feature>
<feature type="domain" description="ARID" evidence="4">
    <location>
        <begin position="688"/>
        <end position="779"/>
    </location>
</feature>
<reference evidence="7 8" key="1">
    <citation type="submission" date="2024-02" db="EMBL/GenBank/DDBJ databases">
        <title>Chromosome-scale genome assembly of the rough periwinkle Littorina saxatilis.</title>
        <authorList>
            <person name="De Jode A."/>
            <person name="Faria R."/>
            <person name="Formenti G."/>
            <person name="Sims Y."/>
            <person name="Smith T.P."/>
            <person name="Tracey A."/>
            <person name="Wood J.M.D."/>
            <person name="Zagrodzka Z.B."/>
            <person name="Johannesson K."/>
            <person name="Butlin R.K."/>
            <person name="Leder E.H."/>
        </authorList>
    </citation>
    <scope>NUCLEOTIDE SEQUENCE [LARGE SCALE GENOMIC DNA]</scope>
    <source>
        <strain evidence="7">Snail1</strain>
        <tissue evidence="7">Muscle</tissue>
    </source>
</reference>
<dbReference type="Pfam" id="PF02373">
    <property type="entry name" value="JmjC"/>
    <property type="match status" value="1"/>
</dbReference>
<evidence type="ECO:0000256" key="2">
    <source>
        <dbReference type="ARBA" id="ARBA00023242"/>
    </source>
</evidence>
<dbReference type="PROSITE" id="PS51011">
    <property type="entry name" value="ARID"/>
    <property type="match status" value="1"/>
</dbReference>
<feature type="compositionally biased region" description="Low complexity" evidence="3">
    <location>
        <begin position="1"/>
        <end position="15"/>
    </location>
</feature>
<feature type="compositionally biased region" description="Low complexity" evidence="3">
    <location>
        <begin position="230"/>
        <end position="239"/>
    </location>
</feature>
<dbReference type="Pfam" id="PF01388">
    <property type="entry name" value="ARID"/>
    <property type="match status" value="1"/>
</dbReference>